<protein>
    <recommendedName>
        <fullName evidence="2">Nephrocystin 3-like N-terminal domain-containing protein</fullName>
    </recommendedName>
</protein>
<dbReference type="OrthoDB" id="2970937at2759"/>
<dbReference type="Pfam" id="PF24883">
    <property type="entry name" value="NPHP3_N"/>
    <property type="match status" value="1"/>
</dbReference>
<gene>
    <name evidence="3" type="ORF">M413DRAFT_391183</name>
</gene>
<accession>A0A0C2Y178</accession>
<reference evidence="4" key="2">
    <citation type="submission" date="2015-01" db="EMBL/GenBank/DDBJ databases">
        <title>Evolutionary Origins and Diversification of the Mycorrhizal Mutualists.</title>
        <authorList>
            <consortium name="DOE Joint Genome Institute"/>
            <consortium name="Mycorrhizal Genomics Consortium"/>
            <person name="Kohler A."/>
            <person name="Kuo A."/>
            <person name="Nagy L.G."/>
            <person name="Floudas D."/>
            <person name="Copeland A."/>
            <person name="Barry K.W."/>
            <person name="Cichocki N."/>
            <person name="Veneault-Fourrey C."/>
            <person name="LaButti K."/>
            <person name="Lindquist E.A."/>
            <person name="Lipzen A."/>
            <person name="Lundell T."/>
            <person name="Morin E."/>
            <person name="Murat C."/>
            <person name="Riley R."/>
            <person name="Ohm R."/>
            <person name="Sun H."/>
            <person name="Tunlid A."/>
            <person name="Henrissat B."/>
            <person name="Grigoriev I.V."/>
            <person name="Hibbett D.S."/>
            <person name="Martin F."/>
        </authorList>
    </citation>
    <scope>NUCLEOTIDE SEQUENCE [LARGE SCALE GENOMIC DNA]</scope>
    <source>
        <strain evidence="4">h7</strain>
    </source>
</reference>
<dbReference type="EMBL" id="KN831850">
    <property type="protein sequence ID" value="KIM34852.1"/>
    <property type="molecule type" value="Genomic_DNA"/>
</dbReference>
<feature type="domain" description="Nephrocystin 3-like N-terminal" evidence="2">
    <location>
        <begin position="87"/>
        <end position="248"/>
    </location>
</feature>
<dbReference type="InterPro" id="IPR056884">
    <property type="entry name" value="NPHP3-like_N"/>
</dbReference>
<organism evidence="3 4">
    <name type="scientific">Hebeloma cylindrosporum</name>
    <dbReference type="NCBI Taxonomy" id="76867"/>
    <lineage>
        <taxon>Eukaryota</taxon>
        <taxon>Fungi</taxon>
        <taxon>Dikarya</taxon>
        <taxon>Basidiomycota</taxon>
        <taxon>Agaricomycotina</taxon>
        <taxon>Agaricomycetes</taxon>
        <taxon>Agaricomycetidae</taxon>
        <taxon>Agaricales</taxon>
        <taxon>Agaricineae</taxon>
        <taxon>Hymenogastraceae</taxon>
        <taxon>Hebeloma</taxon>
    </lineage>
</organism>
<evidence type="ECO:0000313" key="3">
    <source>
        <dbReference type="EMBL" id="KIM34852.1"/>
    </source>
</evidence>
<dbReference type="Proteomes" id="UP000053424">
    <property type="component" value="Unassembled WGS sequence"/>
</dbReference>
<sequence length="786" mass="89066">MSMSTNIIGVEPTTNVPHMFTGSKNVTCNGGVFQSANHIVNYSGQQPFQRGLDILQHHIAPGAFHNSAERFDPPRCYPNTREAIQAKIEAWVKERPENGDRLVLWMYGPAGVGKSAIAQSIAELCEALLAASFFFSRTTSGRSDSSRLVATIVWQLIMSIPEIRDTVLSSVERDPTILSRTPATQMKCLVVDPLNQVAKEILEQRPRFVIIDGLDECLPPRSQDDILNFLSTSLKRLNTPLYFLIASRPHQNIGNIFMSDSFNGTIQTLPLAYDYDQSQKDIRHFLISSFTKIRMEQPYLSKSWPNSSDLESIVKKSSGQFVYAATVMRYIDSGNHGHESRLSAILALSSSHNTDTPFAALDELYLQIFRAIGKGEIERVMEVLGAHICLNIRALDVLEEFFNYRPGELAHVLRTISALVFVPDKPSLNVTIYHASLPDFLLDRTRSQSFYVDPPKISLALVRRCIQGDQVRPSTAPDKMCYGDPLFRYARIYSECIHKSPNTEDLRNFLLEFNLWDKLPIQVSLLFHNDICTAGMNLLEKFQELCKDSDPGWTQIFEYHLGRIDRWIEQVFSLIPSDFQSPVITAFMIHTKFIIDRTHILLFEEILDSLGVDMEGAFDAVNNHVRIRTADFITFILQRISIIFGPEYEPIQPDFLSFSYFCAMAGSMRDKPVVVAEMEMSAFTIYLAAALHHCEESRPIFDVLKGDNLKRLASAQKRMISGIWASVFESDHPIDADFSHYMERCERVFKVHAEEDAATAPPMTDAMTAIERIHSSFKLKSRTQVD</sequence>
<dbReference type="Gene3D" id="3.40.50.300">
    <property type="entry name" value="P-loop containing nucleotide triphosphate hydrolases"/>
    <property type="match status" value="1"/>
</dbReference>
<name>A0A0C2Y178_HEBCY</name>
<evidence type="ECO:0000259" key="2">
    <source>
        <dbReference type="Pfam" id="PF24883"/>
    </source>
</evidence>
<dbReference type="HOGENOM" id="CLU_000288_6_10_1"/>
<proteinExistence type="predicted"/>
<reference evidence="3 4" key="1">
    <citation type="submission" date="2014-04" db="EMBL/GenBank/DDBJ databases">
        <authorList>
            <consortium name="DOE Joint Genome Institute"/>
            <person name="Kuo A."/>
            <person name="Gay G."/>
            <person name="Dore J."/>
            <person name="Kohler A."/>
            <person name="Nagy L.G."/>
            <person name="Floudas D."/>
            <person name="Copeland A."/>
            <person name="Barry K.W."/>
            <person name="Cichocki N."/>
            <person name="Veneault-Fourrey C."/>
            <person name="LaButti K."/>
            <person name="Lindquist E.A."/>
            <person name="Lipzen A."/>
            <person name="Lundell T."/>
            <person name="Morin E."/>
            <person name="Murat C."/>
            <person name="Sun H."/>
            <person name="Tunlid A."/>
            <person name="Henrissat B."/>
            <person name="Grigoriev I.V."/>
            <person name="Hibbett D.S."/>
            <person name="Martin F."/>
            <person name="Nordberg H.P."/>
            <person name="Cantor M.N."/>
            <person name="Hua S.X."/>
        </authorList>
    </citation>
    <scope>NUCLEOTIDE SEQUENCE [LARGE SCALE GENOMIC DNA]</scope>
    <source>
        <strain evidence="4">h7</strain>
    </source>
</reference>
<evidence type="ECO:0000256" key="1">
    <source>
        <dbReference type="ARBA" id="ARBA00022737"/>
    </source>
</evidence>
<keyword evidence="1" id="KW-0677">Repeat</keyword>
<evidence type="ECO:0000313" key="4">
    <source>
        <dbReference type="Proteomes" id="UP000053424"/>
    </source>
</evidence>
<dbReference type="PANTHER" id="PTHR10039">
    <property type="entry name" value="AMELOGENIN"/>
    <property type="match status" value="1"/>
</dbReference>
<keyword evidence="4" id="KW-1185">Reference proteome</keyword>
<dbReference type="AlphaFoldDB" id="A0A0C2Y178"/>
<dbReference type="InterPro" id="IPR027417">
    <property type="entry name" value="P-loop_NTPase"/>
</dbReference>
<dbReference type="STRING" id="686832.A0A0C2Y178"/>
<dbReference type="SUPFAM" id="SSF52540">
    <property type="entry name" value="P-loop containing nucleoside triphosphate hydrolases"/>
    <property type="match status" value="1"/>
</dbReference>